<reference evidence="2" key="3">
    <citation type="submission" date="2025-08" db="UniProtKB">
        <authorList>
            <consortium name="RefSeq"/>
        </authorList>
    </citation>
    <scope>IDENTIFICATION</scope>
    <source>
        <strain evidence="2">NI907</strain>
    </source>
</reference>
<dbReference type="GeneID" id="41956650"/>
<evidence type="ECO:0000313" key="1">
    <source>
        <dbReference type="Proteomes" id="UP000515153"/>
    </source>
</evidence>
<reference evidence="2" key="1">
    <citation type="journal article" date="2019" name="Mol. Biol. Evol.">
        <title>Blast fungal genomes show frequent chromosomal changes, gene gains and losses, and effector gene turnover.</title>
        <authorList>
            <person name="Gomez Luciano L.B."/>
            <person name="Jason Tsai I."/>
            <person name="Chuma I."/>
            <person name="Tosa Y."/>
            <person name="Chen Y.H."/>
            <person name="Li J.Y."/>
            <person name="Li M.Y."/>
            <person name="Jade Lu M.Y."/>
            <person name="Nakayashiki H."/>
            <person name="Li W.H."/>
        </authorList>
    </citation>
    <scope>NUCLEOTIDE SEQUENCE</scope>
    <source>
        <strain evidence="2">NI907</strain>
    </source>
</reference>
<sequence>MSDRPGSHQPHSARFLHGKFHKVLVLPLSRQQSHGLGLGIIKASCQDRNMILYEVLRKTSSLQG</sequence>
<keyword evidence="1" id="KW-1185">Reference proteome</keyword>
<organism evidence="1 2">
    <name type="scientific">Pyricularia grisea</name>
    <name type="common">Crabgrass-specific blast fungus</name>
    <name type="synonym">Magnaporthe grisea</name>
    <dbReference type="NCBI Taxonomy" id="148305"/>
    <lineage>
        <taxon>Eukaryota</taxon>
        <taxon>Fungi</taxon>
        <taxon>Dikarya</taxon>
        <taxon>Ascomycota</taxon>
        <taxon>Pezizomycotina</taxon>
        <taxon>Sordariomycetes</taxon>
        <taxon>Sordariomycetidae</taxon>
        <taxon>Magnaporthales</taxon>
        <taxon>Pyriculariaceae</taxon>
        <taxon>Pyricularia</taxon>
    </lineage>
</organism>
<accession>A0A6P8BFW8</accession>
<dbReference type="KEGG" id="pgri:PgNI_01665"/>
<name>A0A6P8BFW8_PYRGI</name>
<dbReference type="AlphaFoldDB" id="A0A6P8BFW8"/>
<proteinExistence type="predicted"/>
<protein>
    <submittedName>
        <fullName evidence="2">Uncharacterized protein</fullName>
    </submittedName>
</protein>
<gene>
    <name evidence="2" type="ORF">PgNI_01665</name>
</gene>
<reference evidence="2" key="2">
    <citation type="submission" date="2019-10" db="EMBL/GenBank/DDBJ databases">
        <authorList>
            <consortium name="NCBI Genome Project"/>
        </authorList>
    </citation>
    <scope>NUCLEOTIDE SEQUENCE</scope>
    <source>
        <strain evidence="2">NI907</strain>
    </source>
</reference>
<evidence type="ECO:0000313" key="2">
    <source>
        <dbReference type="RefSeq" id="XP_030986125.1"/>
    </source>
</evidence>
<dbReference type="Proteomes" id="UP000515153">
    <property type="component" value="Unplaced"/>
</dbReference>
<dbReference type="RefSeq" id="XP_030986125.1">
    <property type="nucleotide sequence ID" value="XM_031121737.1"/>
</dbReference>